<dbReference type="InterPro" id="IPR013784">
    <property type="entry name" value="Carb-bd-like_fold"/>
</dbReference>
<dbReference type="InterPro" id="IPR013783">
    <property type="entry name" value="Ig-like_fold"/>
</dbReference>
<evidence type="ECO:0000313" key="3">
    <source>
        <dbReference type="Proteomes" id="UP000694428"/>
    </source>
</evidence>
<evidence type="ECO:0000259" key="1">
    <source>
        <dbReference type="SMART" id="SM01065"/>
    </source>
</evidence>
<accession>A0A8C9FP21</accession>
<dbReference type="Gene3D" id="2.60.40.10">
    <property type="entry name" value="Immunoglobulins"/>
    <property type="match status" value="1"/>
</dbReference>
<sequence length="154" mass="17888">LTEFRIAFERTIPLSVFAICGSCSALGSWNPQAAVVLQTDDCTMLWEVSLYNKRNYCRHLTFKLQTIDGPCEVIVHTWETHLQPRSITPLGMGINCICLRHMHKIANMLHIGLEGLIIIDIKYLNFLMFWRYKLFLCTTWTLLSKKPLSIYIHE</sequence>
<name>A0A8C9FP21_PAVCR</name>
<evidence type="ECO:0000313" key="2">
    <source>
        <dbReference type="Ensembl" id="ENSPSTP00000018290.1"/>
    </source>
</evidence>
<dbReference type="Proteomes" id="UP000694428">
    <property type="component" value="Unplaced"/>
</dbReference>
<reference evidence="2" key="1">
    <citation type="submission" date="2025-08" db="UniProtKB">
        <authorList>
            <consortium name="Ensembl"/>
        </authorList>
    </citation>
    <scope>IDENTIFICATION</scope>
</reference>
<dbReference type="AlphaFoldDB" id="A0A8C9FP21"/>
<dbReference type="Ensembl" id="ENSPSTT00000019162.1">
    <property type="protein sequence ID" value="ENSPSTP00000018290.1"/>
    <property type="gene ID" value="ENSPSTG00000013118.1"/>
</dbReference>
<keyword evidence="3" id="KW-1185">Reference proteome</keyword>
<dbReference type="InterPro" id="IPR002044">
    <property type="entry name" value="CBM20"/>
</dbReference>
<protein>
    <recommendedName>
        <fullName evidence="1">CBM20 domain-containing protein</fullName>
    </recommendedName>
</protein>
<dbReference type="SMART" id="SM01065">
    <property type="entry name" value="CBM_2"/>
    <property type="match status" value="1"/>
</dbReference>
<dbReference type="SUPFAM" id="SSF49452">
    <property type="entry name" value="Starch-binding domain-like"/>
    <property type="match status" value="1"/>
</dbReference>
<organism evidence="2 3">
    <name type="scientific">Pavo cristatus</name>
    <name type="common">Indian peafowl</name>
    <name type="synonym">Blue peafowl</name>
    <dbReference type="NCBI Taxonomy" id="9049"/>
    <lineage>
        <taxon>Eukaryota</taxon>
        <taxon>Metazoa</taxon>
        <taxon>Chordata</taxon>
        <taxon>Craniata</taxon>
        <taxon>Vertebrata</taxon>
        <taxon>Euteleostomi</taxon>
        <taxon>Archelosauria</taxon>
        <taxon>Archosauria</taxon>
        <taxon>Dinosauria</taxon>
        <taxon>Saurischia</taxon>
        <taxon>Theropoda</taxon>
        <taxon>Coelurosauria</taxon>
        <taxon>Aves</taxon>
        <taxon>Neognathae</taxon>
        <taxon>Galloanserae</taxon>
        <taxon>Galliformes</taxon>
        <taxon>Phasianidae</taxon>
        <taxon>Phasianinae</taxon>
        <taxon>Pavo</taxon>
    </lineage>
</organism>
<reference evidence="2" key="2">
    <citation type="submission" date="2025-09" db="UniProtKB">
        <authorList>
            <consortium name="Ensembl"/>
        </authorList>
    </citation>
    <scope>IDENTIFICATION</scope>
</reference>
<feature type="domain" description="CBM20" evidence="1">
    <location>
        <begin position="3"/>
        <end position="96"/>
    </location>
</feature>
<dbReference type="Pfam" id="PF00686">
    <property type="entry name" value="CBM_20"/>
    <property type="match status" value="1"/>
</dbReference>
<proteinExistence type="predicted"/>
<dbReference type="GO" id="GO:2001070">
    <property type="term" value="F:starch binding"/>
    <property type="evidence" value="ECO:0007669"/>
    <property type="project" value="InterPro"/>
</dbReference>